<protein>
    <submittedName>
        <fullName evidence="3">Integral membrane protein TIGR01906</fullName>
    </submittedName>
</protein>
<dbReference type="EMBL" id="CP009268">
    <property type="protein sequence ID" value="AJA52908.1"/>
    <property type="molecule type" value="Genomic_DNA"/>
</dbReference>
<feature type="transmembrane region" description="Helical" evidence="1">
    <location>
        <begin position="183"/>
        <end position="206"/>
    </location>
</feature>
<evidence type="ECO:0000256" key="1">
    <source>
        <dbReference type="SAM" id="Phobius"/>
    </source>
</evidence>
<dbReference type="GeneID" id="93074976"/>
<reference evidence="2 5" key="1">
    <citation type="journal article" date="2015" name="Genome Announc.">
        <title>Complete Genome Sequence of the Nitrogen-Fixing and Solvent-Producing Clostridium pasteurianum DSM 525.</title>
        <authorList>
            <person name="Poehlein A."/>
            <person name="Grosse-Honebrink A."/>
            <person name="Zhang Y."/>
            <person name="Minton N.P."/>
            <person name="Daniel R."/>
        </authorList>
    </citation>
    <scope>NUCLEOTIDE SEQUENCE [LARGE SCALE GENOMIC DNA]</scope>
    <source>
        <strain evidence="2">DSM 525</strain>
        <strain evidence="5">DSM 525 / ATCC 6013</strain>
    </source>
</reference>
<dbReference type="eggNOG" id="COG4478">
    <property type="taxonomic scope" value="Bacteria"/>
</dbReference>
<feature type="transmembrane region" description="Helical" evidence="1">
    <location>
        <begin position="7"/>
        <end position="29"/>
    </location>
</feature>
<dbReference type="KEGG" id="cpae:CPAST_c28540"/>
<evidence type="ECO:0000313" key="5">
    <source>
        <dbReference type="Proteomes" id="UP000030905"/>
    </source>
</evidence>
<reference evidence="3" key="2">
    <citation type="submission" date="2015-10" db="EMBL/GenBank/DDBJ databases">
        <title>Improved Draft Genome Sequence of Clostridium pasteurianum Strain ATCC 6013 (DSM 525) Using a Hybrid Next-Generation Sequencing Approach.</title>
        <authorList>
            <person name="Pyne M.E."/>
            <person name="Utturkar S.M."/>
            <person name="Brown S.D."/>
            <person name="Moo-Young M."/>
            <person name="Chung D.A."/>
            <person name="Chou P.C."/>
        </authorList>
    </citation>
    <scope>NUCLEOTIDE SEQUENCE</scope>
    <source>
        <strain evidence="3">ATCC 6013</strain>
    </source>
</reference>
<dbReference type="EMBL" id="JPGY02000001">
    <property type="protein sequence ID" value="KRU11084.1"/>
    <property type="molecule type" value="Genomic_DNA"/>
</dbReference>
<organism evidence="2 5">
    <name type="scientific">Clostridium pasteurianum DSM 525 = ATCC 6013</name>
    <dbReference type="NCBI Taxonomy" id="1262449"/>
    <lineage>
        <taxon>Bacteria</taxon>
        <taxon>Bacillati</taxon>
        <taxon>Bacillota</taxon>
        <taxon>Clostridia</taxon>
        <taxon>Eubacteriales</taxon>
        <taxon>Clostridiaceae</taxon>
        <taxon>Clostridium</taxon>
    </lineage>
</organism>
<dbReference type="PATRIC" id="fig|1262449.3.peg.1300"/>
<dbReference type="Pfam" id="PF07314">
    <property type="entry name" value="Lit"/>
    <property type="match status" value="1"/>
</dbReference>
<dbReference type="Proteomes" id="UP000030905">
    <property type="component" value="Chromosome"/>
</dbReference>
<gene>
    <name evidence="2" type="ORF">CLPA_c28540</name>
    <name evidence="3" type="ORF">CP6013_00331</name>
</gene>
<dbReference type="NCBIfam" id="TIGR01906">
    <property type="entry name" value="integ_TIGR01906"/>
    <property type="match status" value="1"/>
</dbReference>
<name>A0A0H3JAX9_CLOPA</name>
<dbReference type="InterPro" id="IPR010178">
    <property type="entry name" value="Lit"/>
</dbReference>
<feature type="transmembrane region" description="Helical" evidence="1">
    <location>
        <begin position="102"/>
        <end position="119"/>
    </location>
</feature>
<keyword evidence="1" id="KW-1133">Transmembrane helix</keyword>
<evidence type="ECO:0000313" key="2">
    <source>
        <dbReference type="EMBL" id="AJA52908.1"/>
    </source>
</evidence>
<evidence type="ECO:0000313" key="4">
    <source>
        <dbReference type="Proteomes" id="UP000028042"/>
    </source>
</evidence>
<evidence type="ECO:0000313" key="3">
    <source>
        <dbReference type="EMBL" id="KRU11084.1"/>
    </source>
</evidence>
<dbReference type="RefSeq" id="WP_003443084.1">
    <property type="nucleotide sequence ID" value="NZ_ANZB01000003.1"/>
</dbReference>
<keyword evidence="1" id="KW-0812">Transmembrane</keyword>
<dbReference type="AlphaFoldDB" id="A0A0H3JAX9"/>
<reference evidence="3 4" key="3">
    <citation type="journal article" name="Genome Announc.">
        <title>Improved Draft Genome Sequence of Clostridium pasteurianum Strain ATCC 6013 (DSM 525) Using a Hybrid Next-Generation Sequencing Approach.</title>
        <authorList>
            <person name="Pyne M.E."/>
            <person name="Utturkar S."/>
            <person name="Brown S.D."/>
            <person name="Moo-Young M."/>
            <person name="Chung D.A."/>
            <person name="Chou C.P."/>
        </authorList>
    </citation>
    <scope>NUCLEOTIDE SEQUENCE [LARGE SCALE GENOMIC DNA]</scope>
    <source>
        <strain evidence="3 4">ATCC 6013</strain>
    </source>
</reference>
<keyword evidence="1" id="KW-0472">Membrane</keyword>
<proteinExistence type="predicted"/>
<accession>A0A0H3JAX9</accession>
<feature type="transmembrane region" description="Helical" evidence="1">
    <location>
        <begin position="126"/>
        <end position="146"/>
    </location>
</feature>
<dbReference type="Proteomes" id="UP000028042">
    <property type="component" value="Unassembled WGS sequence"/>
</dbReference>
<keyword evidence="5" id="KW-1185">Reference proteome</keyword>
<dbReference type="KEGG" id="cpat:CLPA_c28540"/>
<sequence length="222" mass="26096">MSNKKIFILQLVMSIIIFLATIAFFTKIVSNFKSLYYYDIVNLDIEKSSGIDVSTIKTNYNYLIDFLNQSNPSDFILPTLDSSVNGKTHFFEVHRIFSNLNYFLYFSIIFIIISVIISIKNKIYLYLKVSGISLMVFPLILAPILMTGFTDYFDSFHKILFRNDFWLFDPSADPVILILPESFFMHCLILIVFLSMLFGFILYVIYRFLHRKSKFKNTLKYI</sequence>